<dbReference type="Pfam" id="PF13403">
    <property type="entry name" value="Hint_2"/>
    <property type="match status" value="1"/>
</dbReference>
<accession>A0A366X632</accession>
<dbReference type="GO" id="GO:0016539">
    <property type="term" value="P:intein-mediated protein splicing"/>
    <property type="evidence" value="ECO:0007669"/>
    <property type="project" value="InterPro"/>
</dbReference>
<organism evidence="2 3">
    <name type="scientific">Phaeobacter gallaeciensis</name>
    <dbReference type="NCBI Taxonomy" id="60890"/>
    <lineage>
        <taxon>Bacteria</taxon>
        <taxon>Pseudomonadati</taxon>
        <taxon>Pseudomonadota</taxon>
        <taxon>Alphaproteobacteria</taxon>
        <taxon>Rhodobacterales</taxon>
        <taxon>Roseobacteraceae</taxon>
        <taxon>Phaeobacter</taxon>
    </lineage>
</organism>
<gene>
    <name evidence="2" type="ORF">DS909_05950</name>
</gene>
<dbReference type="InterPro" id="IPR036844">
    <property type="entry name" value="Hint_dom_sf"/>
</dbReference>
<dbReference type="AlphaFoldDB" id="A0A366X632"/>
<evidence type="ECO:0000313" key="3">
    <source>
        <dbReference type="Proteomes" id="UP000252706"/>
    </source>
</evidence>
<dbReference type="InterPro" id="IPR006141">
    <property type="entry name" value="Intein_N"/>
</dbReference>
<dbReference type="EMBL" id="QOCE01000013">
    <property type="protein sequence ID" value="RBW58502.1"/>
    <property type="molecule type" value="Genomic_DNA"/>
</dbReference>
<feature type="domain" description="Hedgehog/Intein (Hint)" evidence="1">
    <location>
        <begin position="118"/>
        <end position="264"/>
    </location>
</feature>
<dbReference type="InterPro" id="IPR028992">
    <property type="entry name" value="Hedgehog/Intein_dom"/>
</dbReference>
<evidence type="ECO:0000259" key="1">
    <source>
        <dbReference type="Pfam" id="PF13403"/>
    </source>
</evidence>
<sequence>MGYNIGEVTGYGGGPSDWSLTVDLTDPSATTVSGDFDVVSLLTGGSTGEADDYSIIGTSANFDSYTDNFVLNADGTFSFDIDRAAVFASDANQTVSFTILGTSGGQSDDDQVSVTLLICVARGTAIRTANGRRPVETLQPGDWIPTLDNGSQPIRWIGSRLLEAEELRRNPQWHPIRIKAGALGRGRPRRDLRVSPQHRVLLSDWRAQLFFGEDEILVPAKGLVDGQKIRWEQEDSEIEYFHILFDTHQVIYTEGSLTESFHPTGFSLRGVAPDARAELLALFPELDEDDGTYGPAAKYVAKVQEGLFMTQTAAV</sequence>
<dbReference type="SUPFAM" id="SSF51294">
    <property type="entry name" value="Hedgehog/intein (Hint) domain"/>
    <property type="match status" value="1"/>
</dbReference>
<reference evidence="2 3" key="1">
    <citation type="submission" date="2018-07" db="EMBL/GenBank/DDBJ databases">
        <title>Modular assembly of carbohydrate-degrading microbial communities in the ocean.</title>
        <authorList>
            <person name="Enke T.N."/>
            <person name="Datta M.S."/>
            <person name="Schwartzman J.A."/>
            <person name="Cermak N."/>
            <person name="Schmitz D.A."/>
            <person name="Barrere J."/>
            <person name="Cordero O.X."/>
        </authorList>
    </citation>
    <scope>NUCLEOTIDE SEQUENCE [LARGE SCALE GENOMIC DNA]</scope>
    <source>
        <strain evidence="2 3">C3M10</strain>
    </source>
</reference>
<dbReference type="Proteomes" id="UP000252706">
    <property type="component" value="Unassembled WGS sequence"/>
</dbReference>
<dbReference type="PROSITE" id="PS50817">
    <property type="entry name" value="INTEIN_N_TER"/>
    <property type="match status" value="1"/>
</dbReference>
<protein>
    <submittedName>
        <fullName evidence="2">Type I secretion protein</fullName>
    </submittedName>
</protein>
<name>A0A366X632_9RHOB</name>
<comment type="caution">
    <text evidence="2">The sequence shown here is derived from an EMBL/GenBank/DDBJ whole genome shotgun (WGS) entry which is preliminary data.</text>
</comment>
<evidence type="ECO:0000313" key="2">
    <source>
        <dbReference type="EMBL" id="RBW58502.1"/>
    </source>
</evidence>
<dbReference type="RefSeq" id="WP_113822539.1">
    <property type="nucleotide sequence ID" value="NZ_QOCE01000013.1"/>
</dbReference>
<proteinExistence type="predicted"/>
<dbReference type="Gene3D" id="2.170.16.10">
    <property type="entry name" value="Hedgehog/Intein (Hint) domain"/>
    <property type="match status" value="1"/>
</dbReference>
<dbReference type="OrthoDB" id="6305173at2"/>